<proteinExistence type="predicted"/>
<gene>
    <name evidence="1" type="ORF">CINCED_3A023714</name>
</gene>
<keyword evidence="2" id="KW-1185">Reference proteome</keyword>
<sequence>MFGVVKNTEANKWRIRKNEKLEIRIIVTEHRKNHQKSQHALLHTVLEKDPIEKKSPLRVRGKAGRRIIKKDVEVLRRELDWETRASERNDRMYGCLTRWFKTRSSNGHIICILKKNKQQLLS</sequence>
<protein>
    <submittedName>
        <fullName evidence="1">Uncharacterized protein</fullName>
    </submittedName>
</protein>
<dbReference type="Proteomes" id="UP000325440">
    <property type="component" value="Unassembled WGS sequence"/>
</dbReference>
<organism evidence="1 2">
    <name type="scientific">Cinara cedri</name>
    <dbReference type="NCBI Taxonomy" id="506608"/>
    <lineage>
        <taxon>Eukaryota</taxon>
        <taxon>Metazoa</taxon>
        <taxon>Ecdysozoa</taxon>
        <taxon>Arthropoda</taxon>
        <taxon>Hexapoda</taxon>
        <taxon>Insecta</taxon>
        <taxon>Pterygota</taxon>
        <taxon>Neoptera</taxon>
        <taxon>Paraneoptera</taxon>
        <taxon>Hemiptera</taxon>
        <taxon>Sternorrhyncha</taxon>
        <taxon>Aphidomorpha</taxon>
        <taxon>Aphidoidea</taxon>
        <taxon>Aphididae</taxon>
        <taxon>Lachninae</taxon>
        <taxon>Cinara</taxon>
    </lineage>
</organism>
<name>A0A5E4NKR8_9HEMI</name>
<evidence type="ECO:0000313" key="2">
    <source>
        <dbReference type="Proteomes" id="UP000325440"/>
    </source>
</evidence>
<evidence type="ECO:0000313" key="1">
    <source>
        <dbReference type="EMBL" id="VVC44328.1"/>
    </source>
</evidence>
<reference evidence="1 2" key="1">
    <citation type="submission" date="2019-08" db="EMBL/GenBank/DDBJ databases">
        <authorList>
            <person name="Alioto T."/>
            <person name="Alioto T."/>
            <person name="Gomez Garrido J."/>
        </authorList>
    </citation>
    <scope>NUCLEOTIDE SEQUENCE [LARGE SCALE GENOMIC DNA]</scope>
</reference>
<dbReference type="AlphaFoldDB" id="A0A5E4NKR8"/>
<accession>A0A5E4NKR8</accession>
<dbReference type="EMBL" id="CABPRJ010002378">
    <property type="protein sequence ID" value="VVC44328.1"/>
    <property type="molecule type" value="Genomic_DNA"/>
</dbReference>